<evidence type="ECO:0000256" key="1">
    <source>
        <dbReference type="ARBA" id="ARBA00022723"/>
    </source>
</evidence>
<dbReference type="InterPro" id="IPR001932">
    <property type="entry name" value="PPM-type_phosphatase-like_dom"/>
</dbReference>
<dbReference type="OrthoDB" id="416093at2759"/>
<gene>
    <name evidence="7" type="ORF">SISSUDRAFT_979984</name>
</gene>
<accession>A0A166HCH4</accession>
<evidence type="ECO:0000256" key="2">
    <source>
        <dbReference type="ARBA" id="ARBA00022801"/>
    </source>
</evidence>
<dbReference type="PANTHER" id="PTHR13832:SF589">
    <property type="entry name" value="[PYRUVATE DEHYDROGENASE [ACETYL-TRANSFERRING]]-PHOSPHATASE 2, MITOCHONDRIAL"/>
    <property type="match status" value="1"/>
</dbReference>
<evidence type="ECO:0000256" key="5">
    <source>
        <dbReference type="SAM" id="MobiDB-lite"/>
    </source>
</evidence>
<dbReference type="Proteomes" id="UP000076798">
    <property type="component" value="Unassembled WGS sequence"/>
</dbReference>
<dbReference type="InterPro" id="IPR036457">
    <property type="entry name" value="PPM-type-like_dom_sf"/>
</dbReference>
<feature type="region of interest" description="Disordered" evidence="5">
    <location>
        <begin position="397"/>
        <end position="417"/>
    </location>
</feature>
<keyword evidence="3 4" id="KW-0904">Protein phosphatase</keyword>
<dbReference type="SUPFAM" id="SSF81606">
    <property type="entry name" value="PP2C-like"/>
    <property type="match status" value="1"/>
</dbReference>
<dbReference type="GO" id="GO:0004722">
    <property type="term" value="F:protein serine/threonine phosphatase activity"/>
    <property type="evidence" value="ECO:0007669"/>
    <property type="project" value="InterPro"/>
</dbReference>
<dbReference type="InterPro" id="IPR000222">
    <property type="entry name" value="PP2C_BS"/>
</dbReference>
<dbReference type="Gene3D" id="3.60.40.10">
    <property type="entry name" value="PPM-type phosphatase domain"/>
    <property type="match status" value="1"/>
</dbReference>
<dbReference type="AlphaFoldDB" id="A0A166HCH4"/>
<dbReference type="PROSITE" id="PS01032">
    <property type="entry name" value="PPM_1"/>
    <property type="match status" value="1"/>
</dbReference>
<dbReference type="InterPro" id="IPR015655">
    <property type="entry name" value="PP2C"/>
</dbReference>
<keyword evidence="1" id="KW-0479">Metal-binding</keyword>
<name>A0A166HCH4_9AGAM</name>
<dbReference type="STRING" id="1314776.A0A166HCH4"/>
<dbReference type="Pfam" id="PF00481">
    <property type="entry name" value="PP2C"/>
    <property type="match status" value="1"/>
</dbReference>
<feature type="domain" description="PPM-type phosphatase" evidence="6">
    <location>
        <begin position="48"/>
        <end position="385"/>
    </location>
</feature>
<dbReference type="PANTHER" id="PTHR13832">
    <property type="entry name" value="PROTEIN PHOSPHATASE 2C"/>
    <property type="match status" value="1"/>
</dbReference>
<sequence length="417" mass="45814">MPLRPSNFSRSVATLSVHSRASSRCFHDFVRASAEGRTYRIPLTSKSLIGSASSRGTRSYQEDHFSIQGIDVDPLELKLSLKRLSGFDWDPRSLPEPFAGQILFAGIYDGHGGAAIAEFLQNELHGLFETVDKSMIPAVYAWLKSMGGYFRRFQGGALTEWVKDPSSPEPLDLEARATLAFLEADRRIAEQIPQSRKMGSTASVALLQCLDSPPVPFFSSKRLALTVAHCGDTRILLCSTDGGQVYSMTQKHHAEMRGEAARLQRMGSGLITDSYGEARWMGALENTRGFGDGKFKPFGVTPEPEITTKIKCLTMAVLPLTLCILAPEWAFLVLVSDGVSSVLSDQEVVDLGRNAPDPQRAAHDILAFAEEMGTEDNATVIVLPLAGWGQVHGRDKTKDLRDLRSKQAIGSERQRRM</sequence>
<protein>
    <submittedName>
        <fullName evidence="7">Protein serine/threonine phosphatase 2C</fullName>
    </submittedName>
</protein>
<evidence type="ECO:0000313" key="8">
    <source>
        <dbReference type="Proteomes" id="UP000076798"/>
    </source>
</evidence>
<proteinExistence type="inferred from homology"/>
<dbReference type="EMBL" id="KV428012">
    <property type="protein sequence ID" value="KZT42564.1"/>
    <property type="molecule type" value="Genomic_DNA"/>
</dbReference>
<dbReference type="PROSITE" id="PS51746">
    <property type="entry name" value="PPM_2"/>
    <property type="match status" value="1"/>
</dbReference>
<keyword evidence="8" id="KW-1185">Reference proteome</keyword>
<evidence type="ECO:0000256" key="3">
    <source>
        <dbReference type="ARBA" id="ARBA00022912"/>
    </source>
</evidence>
<dbReference type="CDD" id="cd00143">
    <property type="entry name" value="PP2Cc"/>
    <property type="match status" value="1"/>
</dbReference>
<keyword evidence="2 4" id="KW-0378">Hydrolase</keyword>
<comment type="similarity">
    <text evidence="4">Belongs to the PP2C family.</text>
</comment>
<evidence type="ECO:0000313" key="7">
    <source>
        <dbReference type="EMBL" id="KZT42564.1"/>
    </source>
</evidence>
<dbReference type="SMART" id="SM00332">
    <property type="entry name" value="PP2Cc"/>
    <property type="match status" value="1"/>
</dbReference>
<reference evidence="7 8" key="1">
    <citation type="journal article" date="2016" name="Mol. Biol. Evol.">
        <title>Comparative Genomics of Early-Diverging Mushroom-Forming Fungi Provides Insights into the Origins of Lignocellulose Decay Capabilities.</title>
        <authorList>
            <person name="Nagy L.G."/>
            <person name="Riley R."/>
            <person name="Tritt A."/>
            <person name="Adam C."/>
            <person name="Daum C."/>
            <person name="Floudas D."/>
            <person name="Sun H."/>
            <person name="Yadav J.S."/>
            <person name="Pangilinan J."/>
            <person name="Larsson K.H."/>
            <person name="Matsuura K."/>
            <person name="Barry K."/>
            <person name="Labutti K."/>
            <person name="Kuo R."/>
            <person name="Ohm R.A."/>
            <person name="Bhattacharya S.S."/>
            <person name="Shirouzu T."/>
            <person name="Yoshinaga Y."/>
            <person name="Martin F.M."/>
            <person name="Grigoriev I.V."/>
            <person name="Hibbett D.S."/>
        </authorList>
    </citation>
    <scope>NUCLEOTIDE SEQUENCE [LARGE SCALE GENOMIC DNA]</scope>
    <source>
        <strain evidence="7 8">HHB10207 ss-3</strain>
    </source>
</reference>
<organism evidence="7 8">
    <name type="scientific">Sistotremastrum suecicum HHB10207 ss-3</name>
    <dbReference type="NCBI Taxonomy" id="1314776"/>
    <lineage>
        <taxon>Eukaryota</taxon>
        <taxon>Fungi</taxon>
        <taxon>Dikarya</taxon>
        <taxon>Basidiomycota</taxon>
        <taxon>Agaricomycotina</taxon>
        <taxon>Agaricomycetes</taxon>
        <taxon>Sistotremastrales</taxon>
        <taxon>Sistotremastraceae</taxon>
        <taxon>Sistotremastrum</taxon>
    </lineage>
</organism>
<evidence type="ECO:0000256" key="4">
    <source>
        <dbReference type="RuleBase" id="RU003465"/>
    </source>
</evidence>
<dbReference type="GO" id="GO:0046872">
    <property type="term" value="F:metal ion binding"/>
    <property type="evidence" value="ECO:0007669"/>
    <property type="project" value="UniProtKB-KW"/>
</dbReference>
<evidence type="ECO:0000259" key="6">
    <source>
        <dbReference type="PROSITE" id="PS51746"/>
    </source>
</evidence>